<sequence>MMSRRLIQKASSGSSTYRESTPRSNGKLIYAKVCCNTDNFFKLLKLNDFYGWCIKAERQKACDLPHYKSRLPGLI</sequence>
<organism evidence="2">
    <name type="scientific">Salmonella enterica</name>
    <name type="common">Salmonella choleraesuis</name>
    <dbReference type="NCBI Taxonomy" id="28901"/>
    <lineage>
        <taxon>Bacteria</taxon>
        <taxon>Pseudomonadati</taxon>
        <taxon>Pseudomonadota</taxon>
        <taxon>Gammaproteobacteria</taxon>
        <taxon>Enterobacterales</taxon>
        <taxon>Enterobacteriaceae</taxon>
        <taxon>Salmonella</taxon>
    </lineage>
</organism>
<evidence type="ECO:0000313" key="2">
    <source>
        <dbReference type="EMBL" id="HAC6564056.1"/>
    </source>
</evidence>
<comment type="caution">
    <text evidence="2">The sequence shown here is derived from an EMBL/GenBank/DDBJ whole genome shotgun (WGS) entry which is preliminary data.</text>
</comment>
<feature type="compositionally biased region" description="Polar residues" evidence="1">
    <location>
        <begin position="9"/>
        <end position="23"/>
    </location>
</feature>
<reference evidence="2" key="2">
    <citation type="submission" date="2018-07" db="EMBL/GenBank/DDBJ databases">
        <authorList>
            <consortium name="NCBI Pathogen Detection Project"/>
        </authorList>
    </citation>
    <scope>NUCLEOTIDE SEQUENCE</scope>
    <source>
        <strain evidence="2">973-77</strain>
    </source>
</reference>
<reference evidence="2" key="1">
    <citation type="journal article" date="2018" name="Genome Biol.">
        <title>SKESA: strategic k-mer extension for scrupulous assemblies.</title>
        <authorList>
            <person name="Souvorov A."/>
            <person name="Agarwala R."/>
            <person name="Lipman D.J."/>
        </authorList>
    </citation>
    <scope>NUCLEOTIDE SEQUENCE</scope>
    <source>
        <strain evidence="2">973-77</strain>
    </source>
</reference>
<accession>A0A701YUB4</accession>
<evidence type="ECO:0000256" key="1">
    <source>
        <dbReference type="SAM" id="MobiDB-lite"/>
    </source>
</evidence>
<feature type="region of interest" description="Disordered" evidence="1">
    <location>
        <begin position="1"/>
        <end position="23"/>
    </location>
</feature>
<dbReference type="AlphaFoldDB" id="A0A701YUB4"/>
<gene>
    <name evidence="2" type="ORF">G0B48_02155</name>
</gene>
<protein>
    <submittedName>
        <fullName evidence="2">Uncharacterized protein</fullName>
    </submittedName>
</protein>
<name>A0A701YUB4_SALER</name>
<dbReference type="EMBL" id="DAAMGL010000002">
    <property type="protein sequence ID" value="HAC6564056.1"/>
    <property type="molecule type" value="Genomic_DNA"/>
</dbReference>
<proteinExistence type="predicted"/>